<keyword evidence="2" id="KW-0472">Membrane</keyword>
<keyword evidence="2" id="KW-1133">Transmembrane helix</keyword>
<dbReference type="EMBL" id="CP013254">
    <property type="protein sequence ID" value="ALU39636.1"/>
    <property type="molecule type" value="Genomic_DNA"/>
</dbReference>
<feature type="transmembrane region" description="Helical" evidence="2">
    <location>
        <begin position="80"/>
        <end position="98"/>
    </location>
</feature>
<dbReference type="EMBL" id="BJZR01000028">
    <property type="protein sequence ID" value="GEO92012.1"/>
    <property type="molecule type" value="Genomic_DNA"/>
</dbReference>
<feature type="transmembrane region" description="Helical" evidence="2">
    <location>
        <begin position="136"/>
        <end position="157"/>
    </location>
</feature>
<evidence type="ECO:0000256" key="1">
    <source>
        <dbReference type="SAM" id="MobiDB-lite"/>
    </source>
</evidence>
<feature type="transmembrane region" description="Helical" evidence="2">
    <location>
        <begin position="177"/>
        <end position="202"/>
    </location>
</feature>
<evidence type="ECO:0000313" key="5">
    <source>
        <dbReference type="Proteomes" id="UP000057181"/>
    </source>
</evidence>
<keyword evidence="6" id="KW-1185">Reference proteome</keyword>
<evidence type="ECO:0000313" key="3">
    <source>
        <dbReference type="EMBL" id="ALU39636.1"/>
    </source>
</evidence>
<dbReference type="Proteomes" id="UP000321155">
    <property type="component" value="Unassembled WGS sequence"/>
</dbReference>
<evidence type="ECO:0000313" key="4">
    <source>
        <dbReference type="EMBL" id="GEO92012.1"/>
    </source>
</evidence>
<feature type="transmembrane region" description="Helical" evidence="2">
    <location>
        <begin position="278"/>
        <end position="300"/>
    </location>
</feature>
<feature type="transmembrane region" description="Helical" evidence="2">
    <location>
        <begin position="214"/>
        <end position="235"/>
    </location>
</feature>
<reference evidence="4 6" key="2">
    <citation type="submission" date="2019-07" db="EMBL/GenBank/DDBJ databases">
        <title>Whole genome shotgun sequence of Kocuria flava NBRC 107626.</title>
        <authorList>
            <person name="Hosoyama A."/>
            <person name="Uohara A."/>
            <person name="Ohji S."/>
            <person name="Ichikawa N."/>
        </authorList>
    </citation>
    <scope>NUCLEOTIDE SEQUENCE [LARGE SCALE GENOMIC DNA]</scope>
    <source>
        <strain evidence="4 6">NBRC 107626</strain>
    </source>
</reference>
<feature type="region of interest" description="Disordered" evidence="1">
    <location>
        <begin position="311"/>
        <end position="331"/>
    </location>
</feature>
<organism evidence="3 5">
    <name type="scientific">Kocuria flava</name>
    <dbReference type="NCBI Taxonomy" id="446860"/>
    <lineage>
        <taxon>Bacteria</taxon>
        <taxon>Bacillati</taxon>
        <taxon>Actinomycetota</taxon>
        <taxon>Actinomycetes</taxon>
        <taxon>Micrococcales</taxon>
        <taxon>Micrococcaceae</taxon>
        <taxon>Kocuria</taxon>
    </lineage>
</organism>
<feature type="compositionally biased region" description="Basic and acidic residues" evidence="1">
    <location>
        <begin position="322"/>
        <end position="331"/>
    </location>
</feature>
<evidence type="ECO:0000313" key="6">
    <source>
        <dbReference type="Proteomes" id="UP000321155"/>
    </source>
</evidence>
<protein>
    <submittedName>
        <fullName evidence="3">Uncharacterized protein</fullName>
    </submittedName>
</protein>
<feature type="transmembrane region" description="Helical" evidence="2">
    <location>
        <begin position="110"/>
        <end position="130"/>
    </location>
</feature>
<dbReference type="Proteomes" id="UP000057181">
    <property type="component" value="Chromosome"/>
</dbReference>
<gene>
    <name evidence="3" type="ORF">AS188_07580</name>
    <name evidence="4" type="ORF">KFL01_13180</name>
</gene>
<accession>A0A0U2WT59</accession>
<dbReference type="KEGG" id="kfv:AS188_07580"/>
<name>A0A0U2WT59_9MICC</name>
<feature type="transmembrane region" description="Helical" evidence="2">
    <location>
        <begin position="242"/>
        <end position="266"/>
    </location>
</feature>
<dbReference type="RefSeq" id="WP_058858347.1">
    <property type="nucleotide sequence ID" value="NZ_BJZR01000028.1"/>
</dbReference>
<feature type="transmembrane region" description="Helical" evidence="2">
    <location>
        <begin position="21"/>
        <end position="42"/>
    </location>
</feature>
<reference evidence="3 5" key="1">
    <citation type="submission" date="2015-11" db="EMBL/GenBank/DDBJ databases">
        <title>Complete Genome Sequence of Kocuria flava strain HO-9041.</title>
        <authorList>
            <person name="Zhou M."/>
            <person name="Dai J."/>
        </authorList>
    </citation>
    <scope>NUCLEOTIDE SEQUENCE [LARGE SCALE GENOMIC DNA]</scope>
    <source>
        <strain evidence="3 5">HO-9041</strain>
    </source>
</reference>
<proteinExistence type="predicted"/>
<evidence type="ECO:0000256" key="2">
    <source>
        <dbReference type="SAM" id="Phobius"/>
    </source>
</evidence>
<keyword evidence="2" id="KW-0812">Transmembrane</keyword>
<dbReference type="OrthoDB" id="5191479at2"/>
<dbReference type="AlphaFoldDB" id="A0A0U2WT59"/>
<sequence length="331" mass="34526">MRPAETRSPAERPTTTDPRTLPALCWAIAVLATVAALAGLLWPAGPGPFPVETVRGERVELAGTGLYFYDTLFTAAGSRGTDLVTLVLGVPLLVLCTLRFRRGAPWAGPLLLGTLGFFLYVHGGYALGAVAYHRLFLLSVVLFSATLYTFVLLFAALVRRGPERLFPPGTPRRGPVVLLAASAVVLVVVWGAPLLAAAVTGAAPGRLGPYTVPFTHALDLAVLVPATVWGAVLIARGRPLGYVIACAVLVLEVFLAPLIAVQTVLQLRAGVVFTVPEIVGPVAGFLVLAVAAAAVLWGLLRPLGRSTVPASGFPPASGGRSGTDRPRRGEP</sequence>
<dbReference type="STRING" id="446860.AS188_07580"/>